<dbReference type="Gene3D" id="3.40.50.12090">
    <property type="match status" value="1"/>
</dbReference>
<dbReference type="GO" id="GO:0006508">
    <property type="term" value="P:proteolysis"/>
    <property type="evidence" value="ECO:0007669"/>
    <property type="project" value="InterPro"/>
</dbReference>
<dbReference type="PRINTS" id="PR00722">
    <property type="entry name" value="CHYMOTRYPSIN"/>
</dbReference>
<keyword evidence="4" id="KW-0378">Hydrolase</keyword>
<dbReference type="InterPro" id="IPR001314">
    <property type="entry name" value="Peptidase_S1A"/>
</dbReference>
<dbReference type="GO" id="GO:0004252">
    <property type="term" value="F:serine-type endopeptidase activity"/>
    <property type="evidence" value="ECO:0007669"/>
    <property type="project" value="InterPro"/>
</dbReference>
<feature type="chain" id="PRO_5038611467" evidence="2">
    <location>
        <begin position="24"/>
        <end position="566"/>
    </location>
</feature>
<dbReference type="PANTHER" id="PTHR30032:SF8">
    <property type="entry name" value="GERMINATION-SPECIFIC N-ACETYLMURAMOYL-L-ALANINE AMIDASE"/>
    <property type="match status" value="1"/>
</dbReference>
<dbReference type="InterPro" id="IPR018114">
    <property type="entry name" value="TRYPSIN_HIS"/>
</dbReference>
<dbReference type="InterPro" id="IPR007253">
    <property type="entry name" value="Cell_wall-bd_2"/>
</dbReference>
<dbReference type="SUPFAM" id="SSF50494">
    <property type="entry name" value="Trypsin-like serine proteases"/>
    <property type="match status" value="1"/>
</dbReference>
<accession>A0A2X2YJF6</accession>
<reference evidence="4 5" key="1">
    <citation type="submission" date="2018-06" db="EMBL/GenBank/DDBJ databases">
        <authorList>
            <consortium name="Pathogen Informatics"/>
            <person name="Doyle S."/>
        </authorList>
    </citation>
    <scope>NUCLEOTIDE SEQUENCE [LARGE SCALE GENOMIC DNA]</scope>
    <source>
        <strain evidence="4 5">NCTC11820</strain>
    </source>
</reference>
<dbReference type="EC" id="3.5.1.28" evidence="4"/>
<dbReference type="InterPro" id="IPR043504">
    <property type="entry name" value="Peptidase_S1_PA_chymotrypsin"/>
</dbReference>
<dbReference type="GeneID" id="55565780"/>
<evidence type="ECO:0000313" key="4">
    <source>
        <dbReference type="EMBL" id="SQB64566.1"/>
    </source>
</evidence>
<name>A0A2X2YJF6_9ACTO</name>
<dbReference type="EMBL" id="UASJ01000001">
    <property type="protein sequence ID" value="SQB64566.1"/>
    <property type="molecule type" value="Genomic_DNA"/>
</dbReference>
<dbReference type="InterPro" id="IPR009003">
    <property type="entry name" value="Peptidase_S1_PA"/>
</dbReference>
<evidence type="ECO:0000256" key="1">
    <source>
        <dbReference type="SAM" id="MobiDB-lite"/>
    </source>
</evidence>
<dbReference type="SMART" id="SM00020">
    <property type="entry name" value="Tryp_SPc"/>
    <property type="match status" value="1"/>
</dbReference>
<feature type="signal peptide" evidence="2">
    <location>
        <begin position="1"/>
        <end position="23"/>
    </location>
</feature>
<evidence type="ECO:0000313" key="5">
    <source>
        <dbReference type="Proteomes" id="UP000250245"/>
    </source>
</evidence>
<dbReference type="AlphaFoldDB" id="A0A2X2YJF6"/>
<dbReference type="PANTHER" id="PTHR30032">
    <property type="entry name" value="N-ACETYLMURAMOYL-L-ALANINE AMIDASE-RELATED"/>
    <property type="match status" value="1"/>
</dbReference>
<dbReference type="Proteomes" id="UP000250245">
    <property type="component" value="Unassembled WGS sequence"/>
</dbReference>
<dbReference type="Gene3D" id="2.40.10.10">
    <property type="entry name" value="Trypsin-like serine proteases"/>
    <property type="match status" value="1"/>
</dbReference>
<sequence>MSGRFIYRCIALFSILGATLGLAAGYETPAYAIEGGNLTDPNESGWAAALRISNQSDSGWMECSGSFVAANWVLTAAHCVANANLEVAYASVGASINRNFPLAVTGIVAHPHYDIALVRLDSPGRAILPFSSQNLPSGQVSEAYGFGTGLNLKTTQLTSLGTLNDGYLYARSSRGKYSEVGDSGGPLISGGKLYGVLSAAVQTPRGFLLSEDYKYVPSSAFANWIFETIGVSSIDGIARVVSPSPTKPEPQPQPQPAAQPQPGTAPGRIAGTNRVETSLQAWRQGGFTGPSLVIATGRTAPDALSAGPLAAALDAPLVLSNGPRIEPGIVAEILGRGIRDVRLVGGQVTFDPATMRDFQARGIQVSRIYGMNRYGTAAAVARQTITEWNQRGIAQTPILLADGMSFPDALSAGAGAASIHGVVVLNAGASLPPETTEFIQNHRAQSGGSIFPIGGPAAQAWNQSGLADFRSQPIQGLDRYQTAQFVAQAFAPGATSAVVASGVSFPDGLAGAALAAHRNACLLLTDPSRLSPPTAARLAHLPNRAASVIIGGSGAISEAVAWGVRG</sequence>
<gene>
    <name evidence="4" type="primary">lytC_3</name>
    <name evidence="4" type="ORF">NCTC11820_00915</name>
</gene>
<keyword evidence="2" id="KW-0732">Signal</keyword>
<feature type="compositionally biased region" description="Pro residues" evidence="1">
    <location>
        <begin position="245"/>
        <end position="259"/>
    </location>
</feature>
<protein>
    <submittedName>
        <fullName evidence="4">N-acetylmuramoyl-L-alanine amidase LytC</fullName>
        <ecNumber evidence="4">3.5.1.28</ecNumber>
    </submittedName>
</protein>
<feature type="domain" description="Peptidase S1" evidence="3">
    <location>
        <begin position="33"/>
        <end position="230"/>
    </location>
</feature>
<feature type="region of interest" description="Disordered" evidence="1">
    <location>
        <begin position="240"/>
        <end position="270"/>
    </location>
</feature>
<dbReference type="RefSeq" id="WP_236589605.1">
    <property type="nucleotide sequence ID" value="NZ_CP068112.1"/>
</dbReference>
<dbReference type="GO" id="GO:0008745">
    <property type="term" value="F:N-acetylmuramoyl-L-alanine amidase activity"/>
    <property type="evidence" value="ECO:0007669"/>
    <property type="project" value="UniProtKB-EC"/>
</dbReference>
<dbReference type="InterPro" id="IPR051922">
    <property type="entry name" value="Bact_Sporulation_Assoc"/>
</dbReference>
<dbReference type="Pfam" id="PF04122">
    <property type="entry name" value="CW_binding_2"/>
    <property type="match status" value="3"/>
</dbReference>
<dbReference type="PROSITE" id="PS00134">
    <property type="entry name" value="TRYPSIN_HIS"/>
    <property type="match status" value="1"/>
</dbReference>
<organism evidence="4 5">
    <name type="scientific">Mobiluncus curtisii</name>
    <dbReference type="NCBI Taxonomy" id="2051"/>
    <lineage>
        <taxon>Bacteria</taxon>
        <taxon>Bacillati</taxon>
        <taxon>Actinomycetota</taxon>
        <taxon>Actinomycetes</taxon>
        <taxon>Actinomycetales</taxon>
        <taxon>Actinomycetaceae</taxon>
        <taxon>Mobiluncus</taxon>
    </lineage>
</organism>
<dbReference type="PROSITE" id="PS50240">
    <property type="entry name" value="TRYPSIN_DOM"/>
    <property type="match status" value="1"/>
</dbReference>
<dbReference type="InterPro" id="IPR001254">
    <property type="entry name" value="Trypsin_dom"/>
</dbReference>
<dbReference type="Pfam" id="PF00089">
    <property type="entry name" value="Trypsin"/>
    <property type="match status" value="1"/>
</dbReference>
<evidence type="ECO:0000256" key="2">
    <source>
        <dbReference type="SAM" id="SignalP"/>
    </source>
</evidence>
<proteinExistence type="predicted"/>
<evidence type="ECO:0000259" key="3">
    <source>
        <dbReference type="PROSITE" id="PS50240"/>
    </source>
</evidence>